<reference evidence="4" key="1">
    <citation type="submission" date="2016-10" db="EMBL/GenBank/DDBJ databases">
        <authorList>
            <person name="Varghese N."/>
            <person name="Submissions S."/>
        </authorList>
    </citation>
    <scope>NUCLEOTIDE SEQUENCE [LARGE SCALE GENOMIC DNA]</scope>
    <source>
        <strain evidence="4">DSM 45079</strain>
    </source>
</reference>
<feature type="signal peptide" evidence="2">
    <location>
        <begin position="1"/>
        <end position="26"/>
    </location>
</feature>
<dbReference type="RefSeq" id="WP_152690878.1">
    <property type="nucleotide sequence ID" value="NZ_LBMC01000019.1"/>
</dbReference>
<feature type="chain" id="PRO_5009276925" evidence="2">
    <location>
        <begin position="27"/>
        <end position="341"/>
    </location>
</feature>
<proteinExistence type="predicted"/>
<evidence type="ECO:0000256" key="1">
    <source>
        <dbReference type="SAM" id="MobiDB-lite"/>
    </source>
</evidence>
<accession>A0A1H2IT82</accession>
<keyword evidence="2" id="KW-0732">Signal</keyword>
<protein>
    <submittedName>
        <fullName evidence="3">Uncharacterized protein</fullName>
    </submittedName>
</protein>
<evidence type="ECO:0000313" key="4">
    <source>
        <dbReference type="Proteomes" id="UP000182977"/>
    </source>
</evidence>
<dbReference type="Proteomes" id="UP000182977">
    <property type="component" value="Chromosome I"/>
</dbReference>
<dbReference type="AlphaFoldDB" id="A0A1H2IT82"/>
<name>A0A1H2IT82_9ACTN</name>
<dbReference type="OrthoDB" id="3684268at2"/>
<evidence type="ECO:0000313" key="3">
    <source>
        <dbReference type="EMBL" id="SDU47313.1"/>
    </source>
</evidence>
<organism evidence="3 4">
    <name type="scientific">Jiangella alkaliphila</name>
    <dbReference type="NCBI Taxonomy" id="419479"/>
    <lineage>
        <taxon>Bacteria</taxon>
        <taxon>Bacillati</taxon>
        <taxon>Actinomycetota</taxon>
        <taxon>Actinomycetes</taxon>
        <taxon>Jiangellales</taxon>
        <taxon>Jiangellaceae</taxon>
        <taxon>Jiangella</taxon>
    </lineage>
</organism>
<dbReference type="EMBL" id="LT629791">
    <property type="protein sequence ID" value="SDU47313.1"/>
    <property type="molecule type" value="Genomic_DNA"/>
</dbReference>
<feature type="region of interest" description="Disordered" evidence="1">
    <location>
        <begin position="316"/>
        <end position="341"/>
    </location>
</feature>
<gene>
    <name evidence="3" type="ORF">SAMN04488563_1988</name>
</gene>
<keyword evidence="4" id="KW-1185">Reference proteome</keyword>
<evidence type="ECO:0000256" key="2">
    <source>
        <dbReference type="SAM" id="SignalP"/>
    </source>
</evidence>
<sequence length="341" mass="36140">MNVRSLAAASVLVLAAGLLQPVAAHAATSVTFTPRTILAPGLPTAEEGGGVDQNVTPVGTISLTMTASQSAYVVSKMRVNSATIRSLFDNEVVCSGRGAWSKNMVIGQNVYDIHSGSPNQDVTLYTRFLIHPGVAGTVTCTANVRGNSLSNDDATYRLVSGYIQFADTSVINNPLNGKPVQGSVSAGVHRLNAGTPVQRLPALDDFTMPSGVTNLNVVGDAELMVCVPSTPCDRYQSAQVKFTLFINQWRSDGTLCKTDASIQVTHDVPYWVHHKYVPLNKADFTVSDAPGCIPRFNAYVKAEWLGGETAGIQGTALDLPDSRGSSSTHDSDMSHAFVLPS</sequence>
<dbReference type="STRING" id="419479.SAMN04488563_1988"/>